<keyword evidence="6" id="KW-0804">Transcription</keyword>
<evidence type="ECO:0000259" key="8">
    <source>
        <dbReference type="PROSITE" id="PS50045"/>
    </source>
</evidence>
<evidence type="ECO:0000256" key="1">
    <source>
        <dbReference type="ARBA" id="ARBA00022741"/>
    </source>
</evidence>
<evidence type="ECO:0000313" key="10">
    <source>
        <dbReference type="EMBL" id="HED10905.1"/>
    </source>
</evidence>
<dbReference type="InterPro" id="IPR027417">
    <property type="entry name" value="P-loop_NTPase"/>
</dbReference>
<comment type="caution">
    <text evidence="10">The sequence shown here is derived from an EMBL/GenBank/DDBJ whole genome shotgun (WGS) entry which is preliminary data.</text>
</comment>
<dbReference type="InterPro" id="IPR025662">
    <property type="entry name" value="Sigma_54_int_dom_ATP-bd_1"/>
</dbReference>
<dbReference type="CDD" id="cd00009">
    <property type="entry name" value="AAA"/>
    <property type="match status" value="1"/>
</dbReference>
<keyword evidence="2" id="KW-0067">ATP-binding</keyword>
<organism evidence="10">
    <name type="scientific">Caldithrix abyssi</name>
    <dbReference type="NCBI Taxonomy" id="187145"/>
    <lineage>
        <taxon>Bacteria</taxon>
        <taxon>Pseudomonadati</taxon>
        <taxon>Calditrichota</taxon>
        <taxon>Calditrichia</taxon>
        <taxon>Calditrichales</taxon>
        <taxon>Calditrichaceae</taxon>
        <taxon>Caldithrix</taxon>
    </lineage>
</organism>
<evidence type="ECO:0000259" key="9">
    <source>
        <dbReference type="PROSITE" id="PS50110"/>
    </source>
</evidence>
<name>A0A7V1PUW2_CALAY</name>
<evidence type="ECO:0000256" key="2">
    <source>
        <dbReference type="ARBA" id="ARBA00022840"/>
    </source>
</evidence>
<dbReference type="SMART" id="SM00382">
    <property type="entry name" value="AAA"/>
    <property type="match status" value="1"/>
</dbReference>
<dbReference type="PROSITE" id="PS50110">
    <property type="entry name" value="RESPONSE_REGULATORY"/>
    <property type="match status" value="1"/>
</dbReference>
<keyword evidence="3" id="KW-0805">Transcription regulation</keyword>
<dbReference type="InterPro" id="IPR002078">
    <property type="entry name" value="Sigma_54_int"/>
</dbReference>
<protein>
    <submittedName>
        <fullName evidence="10">Sigma-54-dependent Fis family transcriptional regulator</fullName>
    </submittedName>
</protein>
<dbReference type="PROSITE" id="PS00675">
    <property type="entry name" value="SIGMA54_INTERACT_1"/>
    <property type="match status" value="1"/>
</dbReference>
<dbReference type="EMBL" id="DRLD01000260">
    <property type="protein sequence ID" value="HED10905.1"/>
    <property type="molecule type" value="Genomic_DNA"/>
</dbReference>
<dbReference type="Gene3D" id="3.40.50.2300">
    <property type="match status" value="1"/>
</dbReference>
<feature type="modified residue" description="4-aspartylphosphate" evidence="7">
    <location>
        <position position="54"/>
    </location>
</feature>
<dbReference type="PRINTS" id="PR01590">
    <property type="entry name" value="HTHFIS"/>
</dbReference>
<dbReference type="PROSITE" id="PS00676">
    <property type="entry name" value="SIGMA54_INTERACT_2"/>
    <property type="match status" value="1"/>
</dbReference>
<dbReference type="InterPro" id="IPR058031">
    <property type="entry name" value="AAA_lid_NorR"/>
</dbReference>
<dbReference type="InterPro" id="IPR025944">
    <property type="entry name" value="Sigma_54_int_dom_CS"/>
</dbReference>
<dbReference type="Gene3D" id="1.10.8.60">
    <property type="match status" value="1"/>
</dbReference>
<dbReference type="PROSITE" id="PS50045">
    <property type="entry name" value="SIGMA54_INTERACT_4"/>
    <property type="match status" value="1"/>
</dbReference>
<dbReference type="GO" id="GO:0000160">
    <property type="term" value="P:phosphorelay signal transduction system"/>
    <property type="evidence" value="ECO:0007669"/>
    <property type="project" value="InterPro"/>
</dbReference>
<dbReference type="SUPFAM" id="SSF46689">
    <property type="entry name" value="Homeodomain-like"/>
    <property type="match status" value="1"/>
</dbReference>
<dbReference type="Gene3D" id="1.10.10.60">
    <property type="entry name" value="Homeodomain-like"/>
    <property type="match status" value="1"/>
</dbReference>
<evidence type="ECO:0000256" key="5">
    <source>
        <dbReference type="ARBA" id="ARBA00023159"/>
    </source>
</evidence>
<dbReference type="PANTHER" id="PTHR32071">
    <property type="entry name" value="TRANSCRIPTIONAL REGULATORY PROTEIN"/>
    <property type="match status" value="1"/>
</dbReference>
<dbReference type="Pfam" id="PF25601">
    <property type="entry name" value="AAA_lid_14"/>
    <property type="match status" value="1"/>
</dbReference>
<sequence length="457" mass="52684">MPDLKTLVIDDEQLICWSFQQNLGKRGHKVYTASSAEEGLNIFKKVLPDIVFLDNKLPHMQGLELIELLKNINEDVYIVFMSAYGSVETAVKAVKSGAYDYINKPFDFEEIYVVLDKIIQKIKCRNEVQLLRRNRSEHLVFKHIIGQSTEMKNILNMAEVISRSQATTVLLLGESGTGKDLLARAIHNESLRNTKPFVTINCASLPETLLESELFGHEKGAFTDAHRQKKGLFEIADGGTVFLDEIGETSLAVQVKLLNIIENRVFRRVGGTVDINIDIRIIAATNQDLQELIHLKKFREDLFYRLKVFQLTLPPLREHREDIPLLIKFFIENFNNQFRKSIKGITPAAEMILMQYDWPGNVRELRNVVERAVLLESGEYLQAVHFPVEIRKQDQPLDTKNINTWFEIPDEGFSLYELEKEIIKQTLFKTKNNQTKAAKMMGISRDALRYKIKKYRI</sequence>
<dbReference type="AlphaFoldDB" id="A0A7V1PUW2"/>
<dbReference type="GO" id="GO:0005524">
    <property type="term" value="F:ATP binding"/>
    <property type="evidence" value="ECO:0007669"/>
    <property type="project" value="UniProtKB-KW"/>
</dbReference>
<feature type="domain" description="Sigma-54 factor interaction" evidence="8">
    <location>
        <begin position="144"/>
        <end position="374"/>
    </location>
</feature>
<dbReference type="Pfam" id="PF00158">
    <property type="entry name" value="Sigma54_activat"/>
    <property type="match status" value="1"/>
</dbReference>
<dbReference type="InterPro" id="IPR003593">
    <property type="entry name" value="AAA+_ATPase"/>
</dbReference>
<evidence type="ECO:0000256" key="6">
    <source>
        <dbReference type="ARBA" id="ARBA00023163"/>
    </source>
</evidence>
<proteinExistence type="predicted"/>
<keyword evidence="1" id="KW-0547">Nucleotide-binding</keyword>
<dbReference type="GO" id="GO:0043565">
    <property type="term" value="F:sequence-specific DNA binding"/>
    <property type="evidence" value="ECO:0007669"/>
    <property type="project" value="InterPro"/>
</dbReference>
<gene>
    <name evidence="10" type="ORF">ENJ10_09475</name>
</gene>
<dbReference type="Pfam" id="PF00072">
    <property type="entry name" value="Response_reg"/>
    <property type="match status" value="1"/>
</dbReference>
<dbReference type="Gene3D" id="3.40.50.300">
    <property type="entry name" value="P-loop containing nucleotide triphosphate hydrolases"/>
    <property type="match status" value="1"/>
</dbReference>
<evidence type="ECO:0000256" key="4">
    <source>
        <dbReference type="ARBA" id="ARBA00023125"/>
    </source>
</evidence>
<dbReference type="SMART" id="SM00448">
    <property type="entry name" value="REC"/>
    <property type="match status" value="1"/>
</dbReference>
<dbReference type="InterPro" id="IPR009057">
    <property type="entry name" value="Homeodomain-like_sf"/>
</dbReference>
<dbReference type="FunFam" id="1.10.8.60:FF:000014">
    <property type="entry name" value="DNA-binding transcriptional regulator NtrC"/>
    <property type="match status" value="1"/>
</dbReference>
<dbReference type="SUPFAM" id="SSF52540">
    <property type="entry name" value="P-loop containing nucleoside triphosphate hydrolases"/>
    <property type="match status" value="1"/>
</dbReference>
<keyword evidence="4" id="KW-0238">DNA-binding</keyword>
<reference evidence="10" key="1">
    <citation type="journal article" date="2020" name="mSystems">
        <title>Genome- and Community-Level Interaction Insights into Carbon Utilization and Element Cycling Functions of Hydrothermarchaeota in Hydrothermal Sediment.</title>
        <authorList>
            <person name="Zhou Z."/>
            <person name="Liu Y."/>
            <person name="Xu W."/>
            <person name="Pan J."/>
            <person name="Luo Z.H."/>
            <person name="Li M."/>
        </authorList>
    </citation>
    <scope>NUCLEOTIDE SEQUENCE [LARGE SCALE GENOMIC DNA]</scope>
    <source>
        <strain evidence="10">HyVt-456</strain>
    </source>
</reference>
<dbReference type="PROSITE" id="PS00688">
    <property type="entry name" value="SIGMA54_INTERACT_3"/>
    <property type="match status" value="1"/>
</dbReference>
<dbReference type="GO" id="GO:0006355">
    <property type="term" value="P:regulation of DNA-templated transcription"/>
    <property type="evidence" value="ECO:0007669"/>
    <property type="project" value="InterPro"/>
</dbReference>
<dbReference type="Proteomes" id="UP000886005">
    <property type="component" value="Unassembled WGS sequence"/>
</dbReference>
<evidence type="ECO:0000256" key="7">
    <source>
        <dbReference type="PROSITE-ProRule" id="PRU00169"/>
    </source>
</evidence>
<dbReference type="InterPro" id="IPR011006">
    <property type="entry name" value="CheY-like_superfamily"/>
</dbReference>
<dbReference type="Pfam" id="PF02954">
    <property type="entry name" value="HTH_8"/>
    <property type="match status" value="1"/>
</dbReference>
<dbReference type="SUPFAM" id="SSF52172">
    <property type="entry name" value="CheY-like"/>
    <property type="match status" value="1"/>
</dbReference>
<dbReference type="FunFam" id="3.40.50.300:FF:000006">
    <property type="entry name" value="DNA-binding transcriptional regulator NtrC"/>
    <property type="match status" value="1"/>
</dbReference>
<dbReference type="InterPro" id="IPR002197">
    <property type="entry name" value="HTH_Fis"/>
</dbReference>
<dbReference type="InterPro" id="IPR001789">
    <property type="entry name" value="Sig_transdc_resp-reg_receiver"/>
</dbReference>
<accession>A0A7V1PUW2</accession>
<dbReference type="PANTHER" id="PTHR32071:SF113">
    <property type="entry name" value="ALGINATE BIOSYNTHESIS TRANSCRIPTIONAL REGULATORY PROTEIN ALGB"/>
    <property type="match status" value="1"/>
</dbReference>
<keyword evidence="7" id="KW-0597">Phosphoprotein</keyword>
<dbReference type="InterPro" id="IPR025943">
    <property type="entry name" value="Sigma_54_int_dom_ATP-bd_2"/>
</dbReference>
<evidence type="ECO:0000256" key="3">
    <source>
        <dbReference type="ARBA" id="ARBA00023015"/>
    </source>
</evidence>
<keyword evidence="5" id="KW-0010">Activator</keyword>
<feature type="domain" description="Response regulatory" evidence="9">
    <location>
        <begin position="5"/>
        <end position="119"/>
    </location>
</feature>